<evidence type="ECO:0000313" key="2">
    <source>
        <dbReference type="EMBL" id="KLU87088.1"/>
    </source>
</evidence>
<reference evidence="2" key="3">
    <citation type="submission" date="2011-03" db="EMBL/GenBank/DDBJ databases">
        <title>Annotation of Magnaporthe poae ATCC 64411.</title>
        <authorList>
            <person name="Ma L.-J."/>
            <person name="Dead R."/>
            <person name="Young S.K."/>
            <person name="Zeng Q."/>
            <person name="Gargeya S."/>
            <person name="Fitzgerald M."/>
            <person name="Haas B."/>
            <person name="Abouelleil A."/>
            <person name="Alvarado L."/>
            <person name="Arachchi H.M."/>
            <person name="Berlin A."/>
            <person name="Brown A."/>
            <person name="Chapman S.B."/>
            <person name="Chen Z."/>
            <person name="Dunbar C."/>
            <person name="Freedman E."/>
            <person name="Gearin G."/>
            <person name="Gellesch M."/>
            <person name="Goldberg J."/>
            <person name="Griggs A."/>
            <person name="Gujja S."/>
            <person name="Heiman D."/>
            <person name="Howarth C."/>
            <person name="Larson L."/>
            <person name="Lui A."/>
            <person name="MacDonald P.J.P."/>
            <person name="Mehta T."/>
            <person name="Montmayeur A."/>
            <person name="Murphy C."/>
            <person name="Neiman D."/>
            <person name="Pearson M."/>
            <person name="Priest M."/>
            <person name="Roberts A."/>
            <person name="Saif S."/>
            <person name="Shea T."/>
            <person name="Shenoy N."/>
            <person name="Sisk P."/>
            <person name="Stolte C."/>
            <person name="Sykes S."/>
            <person name="Yandava C."/>
            <person name="Wortman J."/>
            <person name="Nusbaum C."/>
            <person name="Birren B."/>
        </authorList>
    </citation>
    <scope>NUCLEOTIDE SEQUENCE</scope>
    <source>
        <strain evidence="2">ATCC 64411</strain>
    </source>
</reference>
<reference evidence="3" key="5">
    <citation type="submission" date="2015-06" db="UniProtKB">
        <authorList>
            <consortium name="EnsemblFungi"/>
        </authorList>
    </citation>
    <scope>IDENTIFICATION</scope>
    <source>
        <strain evidence="3">ATCC 64411</strain>
    </source>
</reference>
<protein>
    <recommendedName>
        <fullName evidence="5">Hydrophobin</fullName>
    </recommendedName>
</protein>
<evidence type="ECO:0000313" key="3">
    <source>
        <dbReference type="EnsemblFungi" id="MAPG_06093T0"/>
    </source>
</evidence>
<dbReference type="AlphaFoldDB" id="A0A0C4E145"/>
<feature type="chain" id="PRO_5009385631" description="Hydrophobin" evidence="1">
    <location>
        <begin position="18"/>
        <end position="108"/>
    </location>
</feature>
<feature type="signal peptide" evidence="1">
    <location>
        <begin position="1"/>
        <end position="17"/>
    </location>
</feature>
<sequence>MFLLGLLIAALCAAVSASGPRYHQATSTAVAGKTAVLQGQMATSSHCNQTYQHCGWYLTSNLGYVGAINSGIYFCLDDTSAVLTLDCGARNCCGAGTAAHCCYTGNSA</sequence>
<proteinExistence type="predicted"/>
<dbReference type="EMBL" id="ADBL01001461">
    <property type="status" value="NOT_ANNOTATED_CDS"/>
    <property type="molecule type" value="Genomic_DNA"/>
</dbReference>
<keyword evidence="1" id="KW-0732">Signal</keyword>
<keyword evidence="4" id="KW-1185">Reference proteome</keyword>
<gene>
    <name evidence="2" type="ORF">MAPG_06093</name>
</gene>
<name>A0A0C4E145_MAGP6</name>
<evidence type="ECO:0000256" key="1">
    <source>
        <dbReference type="SAM" id="SignalP"/>
    </source>
</evidence>
<accession>A0A0C4E145</accession>
<dbReference type="Proteomes" id="UP000011715">
    <property type="component" value="Unassembled WGS sequence"/>
</dbReference>
<evidence type="ECO:0008006" key="5">
    <source>
        <dbReference type="Google" id="ProtNLM"/>
    </source>
</evidence>
<dbReference type="eggNOG" id="ENOG502T6BQ">
    <property type="taxonomic scope" value="Eukaryota"/>
</dbReference>
<dbReference type="EnsemblFungi" id="MAPG_06093T0">
    <property type="protein sequence ID" value="MAPG_06093T0"/>
    <property type="gene ID" value="MAPG_06093"/>
</dbReference>
<reference evidence="2" key="1">
    <citation type="submission" date="2010-05" db="EMBL/GenBank/DDBJ databases">
        <title>The Genome Sequence of Magnaporthe poae strain ATCC 64411.</title>
        <authorList>
            <consortium name="The Broad Institute Genome Sequencing Platform"/>
            <consortium name="Broad Institute Genome Sequencing Center for Infectious Disease"/>
            <person name="Ma L.-J."/>
            <person name="Dead R."/>
            <person name="Young S."/>
            <person name="Zeng Q."/>
            <person name="Koehrsen M."/>
            <person name="Alvarado L."/>
            <person name="Berlin A."/>
            <person name="Chapman S.B."/>
            <person name="Chen Z."/>
            <person name="Freedman E."/>
            <person name="Gellesch M."/>
            <person name="Goldberg J."/>
            <person name="Griggs A."/>
            <person name="Gujja S."/>
            <person name="Heilman E.R."/>
            <person name="Heiman D."/>
            <person name="Hepburn T."/>
            <person name="Howarth C."/>
            <person name="Jen D."/>
            <person name="Larson L."/>
            <person name="Mehta T."/>
            <person name="Neiman D."/>
            <person name="Pearson M."/>
            <person name="Roberts A."/>
            <person name="Saif S."/>
            <person name="Shea T."/>
            <person name="Shenoy N."/>
            <person name="Sisk P."/>
            <person name="Stolte C."/>
            <person name="Sykes S."/>
            <person name="Walk T."/>
            <person name="White J."/>
            <person name="Yandava C."/>
            <person name="Haas B."/>
            <person name="Nusbaum C."/>
            <person name="Birren B."/>
        </authorList>
    </citation>
    <scope>NUCLEOTIDE SEQUENCE</scope>
    <source>
        <strain evidence="2">ATCC 64411</strain>
    </source>
</reference>
<dbReference type="OrthoDB" id="10413296at2759"/>
<dbReference type="VEuPathDB" id="FungiDB:MAPG_06093"/>
<dbReference type="EMBL" id="GL876970">
    <property type="protein sequence ID" value="KLU87088.1"/>
    <property type="molecule type" value="Genomic_DNA"/>
</dbReference>
<organism evidence="3 4">
    <name type="scientific">Magnaporthiopsis poae (strain ATCC 64411 / 73-15)</name>
    <name type="common">Kentucky bluegrass fungus</name>
    <name type="synonym">Magnaporthe poae</name>
    <dbReference type="NCBI Taxonomy" id="644358"/>
    <lineage>
        <taxon>Eukaryota</taxon>
        <taxon>Fungi</taxon>
        <taxon>Dikarya</taxon>
        <taxon>Ascomycota</taxon>
        <taxon>Pezizomycotina</taxon>
        <taxon>Sordariomycetes</taxon>
        <taxon>Sordariomycetidae</taxon>
        <taxon>Magnaporthales</taxon>
        <taxon>Magnaporthaceae</taxon>
        <taxon>Magnaporthiopsis</taxon>
    </lineage>
</organism>
<reference evidence="3" key="4">
    <citation type="journal article" date="2015" name="G3 (Bethesda)">
        <title>Genome sequences of three phytopathogenic species of the Magnaporthaceae family of fungi.</title>
        <authorList>
            <person name="Okagaki L.H."/>
            <person name="Nunes C.C."/>
            <person name="Sailsbery J."/>
            <person name="Clay B."/>
            <person name="Brown D."/>
            <person name="John T."/>
            <person name="Oh Y."/>
            <person name="Young N."/>
            <person name="Fitzgerald M."/>
            <person name="Haas B.J."/>
            <person name="Zeng Q."/>
            <person name="Young S."/>
            <person name="Adiconis X."/>
            <person name="Fan L."/>
            <person name="Levin J.Z."/>
            <person name="Mitchell T.K."/>
            <person name="Okubara P.A."/>
            <person name="Farman M.L."/>
            <person name="Kohn L.M."/>
            <person name="Birren B."/>
            <person name="Ma L.-J."/>
            <person name="Dean R.A."/>
        </authorList>
    </citation>
    <scope>NUCLEOTIDE SEQUENCE</scope>
    <source>
        <strain evidence="3">ATCC 64411 / 73-15</strain>
    </source>
</reference>
<reference evidence="4" key="2">
    <citation type="submission" date="2010-05" db="EMBL/GenBank/DDBJ databases">
        <title>The genome sequence of Magnaporthe poae strain ATCC 64411.</title>
        <authorList>
            <person name="Ma L.-J."/>
            <person name="Dead R."/>
            <person name="Young S."/>
            <person name="Zeng Q."/>
            <person name="Koehrsen M."/>
            <person name="Alvarado L."/>
            <person name="Berlin A."/>
            <person name="Chapman S.B."/>
            <person name="Chen Z."/>
            <person name="Freedman E."/>
            <person name="Gellesch M."/>
            <person name="Goldberg J."/>
            <person name="Griggs A."/>
            <person name="Gujja S."/>
            <person name="Heilman E.R."/>
            <person name="Heiman D."/>
            <person name="Hepburn T."/>
            <person name="Howarth C."/>
            <person name="Jen D."/>
            <person name="Larson L."/>
            <person name="Mehta T."/>
            <person name="Neiman D."/>
            <person name="Pearson M."/>
            <person name="Roberts A."/>
            <person name="Saif S."/>
            <person name="Shea T."/>
            <person name="Shenoy N."/>
            <person name="Sisk P."/>
            <person name="Stolte C."/>
            <person name="Sykes S."/>
            <person name="Walk T."/>
            <person name="White J."/>
            <person name="Yandava C."/>
            <person name="Haas B."/>
            <person name="Nusbaum C."/>
            <person name="Birren B."/>
        </authorList>
    </citation>
    <scope>NUCLEOTIDE SEQUENCE [LARGE SCALE GENOMIC DNA]</scope>
    <source>
        <strain evidence="4">ATCC 64411 / 73-15</strain>
    </source>
</reference>
<evidence type="ECO:0000313" key="4">
    <source>
        <dbReference type="Proteomes" id="UP000011715"/>
    </source>
</evidence>